<dbReference type="Pfam" id="PF05035">
    <property type="entry name" value="DGOK"/>
    <property type="match status" value="1"/>
</dbReference>
<dbReference type="Proteomes" id="UP000256999">
    <property type="component" value="Unassembled WGS sequence"/>
</dbReference>
<proteinExistence type="predicted"/>
<comment type="caution">
    <text evidence="1">The sequence shown here is derived from an EMBL/GenBank/DDBJ whole genome shotgun (WGS) entry which is preliminary data.</text>
</comment>
<dbReference type="RefSeq" id="WP_115999087.1">
    <property type="nucleotide sequence ID" value="NZ_QUOV01000001.1"/>
</dbReference>
<accession>A0A3E0UC43</accession>
<organism evidence="1 2">
    <name type="scientific">Thalassotalea euphylliae</name>
    <dbReference type="NCBI Taxonomy" id="1655234"/>
    <lineage>
        <taxon>Bacteria</taxon>
        <taxon>Pseudomonadati</taxon>
        <taxon>Pseudomonadota</taxon>
        <taxon>Gammaproteobacteria</taxon>
        <taxon>Alteromonadales</taxon>
        <taxon>Colwelliaceae</taxon>
        <taxon>Thalassotalea</taxon>
    </lineage>
</organism>
<dbReference type="Gene3D" id="3.30.420.310">
    <property type="entry name" value="2-keto-3-deoxy-galactonokinase, C-terminal domain"/>
    <property type="match status" value="1"/>
</dbReference>
<dbReference type="OrthoDB" id="256574at2"/>
<gene>
    <name evidence="1" type="ORF">DXX92_03045</name>
</gene>
<keyword evidence="1" id="KW-0418">Kinase</keyword>
<keyword evidence="1" id="KW-0808">Transferase</keyword>
<dbReference type="EMBL" id="QUOV01000001">
    <property type="protein sequence ID" value="REL34410.1"/>
    <property type="molecule type" value="Genomic_DNA"/>
</dbReference>
<dbReference type="Gene3D" id="3.30.420.300">
    <property type="entry name" value="2-keto-3-deoxy-galactonokinase, substrate binding domain"/>
    <property type="match status" value="1"/>
</dbReference>
<dbReference type="GO" id="GO:0008671">
    <property type="term" value="F:2-dehydro-3-deoxygalactonokinase activity"/>
    <property type="evidence" value="ECO:0007669"/>
    <property type="project" value="InterPro"/>
</dbReference>
<protein>
    <submittedName>
        <fullName evidence="1">2-dehydro-3-deoxygalactonokinase</fullName>
    </submittedName>
</protein>
<sequence length="321" mass="35596">MDSIEHADLIAIDWGTSHLRAYLCQYRQDNSLRLLATSYARGVTKVTHGFEQELFNCIAPWQAHYQHLPIIMAGQIGSSIGWQETTYLPCPISPNMVAQSCLHFTCRDQQLSIVPGLHCSHENNHRDVMRGEELQVLGWLAQDQAHQQGQHLICLPGTHTKWVLVDDGQVKLFKTAMTGELYDLLCHHSVLIQDAHGEFCPHAFASGAQYTLASALGSFIHGLFSARSKQLFKELAPEHATSYLSGMLIGSDVRAAINATEWSFEQLNSVSIIGSNTLSQRFSEVLIMQQIATTRYDVEAITLAGFASVYQQLLVGSPSSV</sequence>
<reference evidence="1 2" key="1">
    <citation type="submission" date="2018-08" db="EMBL/GenBank/DDBJ databases">
        <title>Thalassotalea euphylliae genome.</title>
        <authorList>
            <person name="Summers S."/>
            <person name="Rice S.A."/>
            <person name="Freckelton M.L."/>
            <person name="Nedved B.T."/>
            <person name="Hadfield M.G."/>
        </authorList>
    </citation>
    <scope>NUCLEOTIDE SEQUENCE [LARGE SCALE GENOMIC DNA]</scope>
    <source>
        <strain evidence="1 2">H2</strain>
    </source>
</reference>
<name>A0A3E0UC43_9GAMM</name>
<evidence type="ECO:0000313" key="2">
    <source>
        <dbReference type="Proteomes" id="UP000256999"/>
    </source>
</evidence>
<dbReference type="AlphaFoldDB" id="A0A3E0UC43"/>
<dbReference type="InterPro" id="IPR042258">
    <property type="entry name" value="DGOK_N"/>
</dbReference>
<dbReference type="InterPro" id="IPR007729">
    <property type="entry name" value="DGOK"/>
</dbReference>
<dbReference type="GO" id="GO:0034194">
    <property type="term" value="P:D-galactonate catabolic process"/>
    <property type="evidence" value="ECO:0007669"/>
    <property type="project" value="InterPro"/>
</dbReference>
<dbReference type="InterPro" id="IPR042257">
    <property type="entry name" value="DGOK_C"/>
</dbReference>
<evidence type="ECO:0000313" key="1">
    <source>
        <dbReference type="EMBL" id="REL34410.1"/>
    </source>
</evidence>